<reference evidence="1" key="1">
    <citation type="submission" date="2022-11" db="EMBL/GenBank/DDBJ databases">
        <title>Genome Resource of Sclerotinia nivalis Strain SnTB1, a Plant Pathogen Isolated from American Ginseng.</title>
        <authorList>
            <person name="Fan S."/>
        </authorList>
    </citation>
    <scope>NUCLEOTIDE SEQUENCE</scope>
    <source>
        <strain evidence="1">SnTB1</strain>
    </source>
</reference>
<dbReference type="EMBL" id="JAPEIS010000001">
    <property type="protein sequence ID" value="KAJ8069615.1"/>
    <property type="molecule type" value="Genomic_DNA"/>
</dbReference>
<comment type="caution">
    <text evidence="1">The sequence shown here is derived from an EMBL/GenBank/DDBJ whole genome shotgun (WGS) entry which is preliminary data.</text>
</comment>
<name>A0A9X0DPD1_9HELO</name>
<keyword evidence="2" id="KW-1185">Reference proteome</keyword>
<accession>A0A9X0DPD1</accession>
<dbReference type="Proteomes" id="UP001152300">
    <property type="component" value="Unassembled WGS sequence"/>
</dbReference>
<gene>
    <name evidence="1" type="ORF">OCU04_000052</name>
</gene>
<proteinExistence type="predicted"/>
<evidence type="ECO:0000313" key="2">
    <source>
        <dbReference type="Proteomes" id="UP001152300"/>
    </source>
</evidence>
<dbReference type="AlphaFoldDB" id="A0A9X0DPD1"/>
<organism evidence="1 2">
    <name type="scientific">Sclerotinia nivalis</name>
    <dbReference type="NCBI Taxonomy" id="352851"/>
    <lineage>
        <taxon>Eukaryota</taxon>
        <taxon>Fungi</taxon>
        <taxon>Dikarya</taxon>
        <taxon>Ascomycota</taxon>
        <taxon>Pezizomycotina</taxon>
        <taxon>Leotiomycetes</taxon>
        <taxon>Helotiales</taxon>
        <taxon>Sclerotiniaceae</taxon>
        <taxon>Sclerotinia</taxon>
    </lineage>
</organism>
<evidence type="ECO:0000313" key="1">
    <source>
        <dbReference type="EMBL" id="KAJ8069615.1"/>
    </source>
</evidence>
<sequence length="153" mass="17496">MINTKYQDSSWQQRRAIEYCSSRLYMRPGQGKGFFLFGSSPFWHVFQSCLGNVYTLLPFQVPCLYSVIIDVGTITPGGACPIHKNSPPPGSLCIFEDLDMLLHQCWADRYLVEHLIVHPSFSDKNVDIRRLLHWPQSFILKGSWSVTPMIGCL</sequence>
<protein>
    <submittedName>
        <fullName evidence="1">Uncharacterized protein</fullName>
    </submittedName>
</protein>